<keyword evidence="3" id="KW-0520">NAD</keyword>
<protein>
    <recommendedName>
        <fullName evidence="1">protein acetyllysine N-acetyltransferase</fullName>
        <ecNumber evidence="1">2.3.1.286</ecNumber>
    </recommendedName>
</protein>
<dbReference type="PROSITE" id="PS50305">
    <property type="entry name" value="SIRTUIN"/>
    <property type="match status" value="1"/>
</dbReference>
<dbReference type="EMBL" id="CP061169">
    <property type="protein sequence ID" value="QPZ39920.1"/>
    <property type="molecule type" value="Genomic_DNA"/>
</dbReference>
<dbReference type="PANTHER" id="PTHR11085:SF10">
    <property type="entry name" value="NAD-DEPENDENT PROTEIN DEACYLASE SIRTUIN-5, MITOCHONDRIAL-RELATED"/>
    <property type="match status" value="1"/>
</dbReference>
<dbReference type="InterPro" id="IPR029035">
    <property type="entry name" value="DHS-like_NAD/FAD-binding_dom"/>
</dbReference>
<feature type="domain" description="Deacetylase sirtuin-type" evidence="5">
    <location>
        <begin position="5"/>
        <end position="279"/>
    </location>
</feature>
<keyword evidence="2" id="KW-0808">Transferase</keyword>
<sequence>MTATNARETRRIDEAADLLTDRRIAFLTGAGVSTDSGIPDYRGDGAPRRTPMTIEQFLADEVARKRYWAGSHRGWKMFDAAAPNDGHRVIAQFESAGLSTGVITQNVDSLHGQAGSRRHVELHGTLHRVVCLSCGQVYKRHDLARTLDELNPWLENPDAVEINPDGDADVADPSRFVVPGCELCGGILKPEVVFFGEVVPTATFRLAAGLVAQADALVVAGSSLVVNSGIRIVEIARRRNLPIVIINRGDTKGDSRATIKLDAGTTTTLAALAVRLIRR</sequence>
<keyword evidence="7" id="KW-1185">Reference proteome</keyword>
<dbReference type="Proteomes" id="UP000662814">
    <property type="component" value="Chromosome"/>
</dbReference>
<dbReference type="InterPro" id="IPR026591">
    <property type="entry name" value="Sirtuin_cat_small_dom_sf"/>
</dbReference>
<dbReference type="SUPFAM" id="SSF52467">
    <property type="entry name" value="DHS-like NAD/FAD-binding domain"/>
    <property type="match status" value="1"/>
</dbReference>
<dbReference type="EC" id="2.3.1.286" evidence="1"/>
<feature type="binding site" evidence="4">
    <location>
        <position position="184"/>
    </location>
    <ligand>
        <name>Zn(2+)</name>
        <dbReference type="ChEBI" id="CHEBI:29105"/>
    </ligand>
</feature>
<dbReference type="RefSeq" id="WP_166989771.1">
    <property type="nucleotide sequence ID" value="NZ_CP061169.1"/>
</dbReference>
<dbReference type="Pfam" id="PF02146">
    <property type="entry name" value="SIR2"/>
    <property type="match status" value="1"/>
</dbReference>
<feature type="active site" description="Proton acceptor" evidence="4">
    <location>
        <position position="123"/>
    </location>
</feature>
<evidence type="ECO:0000259" key="5">
    <source>
        <dbReference type="PROSITE" id="PS50305"/>
    </source>
</evidence>
<organism evidence="6 7">
    <name type="scientific">Paramicrobacterium chengjingii</name>
    <dbReference type="NCBI Taxonomy" id="2769067"/>
    <lineage>
        <taxon>Bacteria</taxon>
        <taxon>Bacillati</taxon>
        <taxon>Actinomycetota</taxon>
        <taxon>Actinomycetes</taxon>
        <taxon>Micrococcales</taxon>
        <taxon>Microbacteriaceae</taxon>
        <taxon>Paramicrobacterium</taxon>
    </lineage>
</organism>
<evidence type="ECO:0000256" key="1">
    <source>
        <dbReference type="ARBA" id="ARBA00012928"/>
    </source>
</evidence>
<evidence type="ECO:0000313" key="6">
    <source>
        <dbReference type="EMBL" id="QPZ39920.1"/>
    </source>
</evidence>
<keyword evidence="4" id="KW-0479">Metal-binding</keyword>
<evidence type="ECO:0000256" key="3">
    <source>
        <dbReference type="ARBA" id="ARBA00023027"/>
    </source>
</evidence>
<dbReference type="InterPro" id="IPR050134">
    <property type="entry name" value="NAD-dep_sirtuin_deacylases"/>
</dbReference>
<keyword evidence="4" id="KW-0862">Zinc</keyword>
<feature type="binding site" evidence="4">
    <location>
        <position position="181"/>
    </location>
    <ligand>
        <name>Zn(2+)</name>
        <dbReference type="ChEBI" id="CHEBI:29105"/>
    </ligand>
</feature>
<name>A0ABX6YMI5_9MICO</name>
<dbReference type="Gene3D" id="3.30.1600.10">
    <property type="entry name" value="SIR2/SIRT2 'Small Domain"/>
    <property type="match status" value="1"/>
</dbReference>
<feature type="binding site" evidence="4">
    <location>
        <position position="131"/>
    </location>
    <ligand>
        <name>Zn(2+)</name>
        <dbReference type="ChEBI" id="CHEBI:29105"/>
    </ligand>
</feature>
<proteinExistence type="predicted"/>
<evidence type="ECO:0000256" key="4">
    <source>
        <dbReference type="PROSITE-ProRule" id="PRU00236"/>
    </source>
</evidence>
<dbReference type="PANTHER" id="PTHR11085">
    <property type="entry name" value="NAD-DEPENDENT PROTEIN DEACYLASE SIRTUIN-5, MITOCHONDRIAL-RELATED"/>
    <property type="match status" value="1"/>
</dbReference>
<dbReference type="Gene3D" id="3.40.50.1220">
    <property type="entry name" value="TPP-binding domain"/>
    <property type="match status" value="1"/>
</dbReference>
<accession>A0ABX6YMI5</accession>
<feature type="binding site" evidence="4">
    <location>
        <position position="134"/>
    </location>
    <ligand>
        <name>Zn(2+)</name>
        <dbReference type="ChEBI" id="CHEBI:29105"/>
    </ligand>
</feature>
<dbReference type="InterPro" id="IPR003000">
    <property type="entry name" value="Sirtuin"/>
</dbReference>
<reference evidence="6 7" key="1">
    <citation type="submission" date="2020-12" db="EMBL/GenBank/DDBJ databases">
        <title>Microbacterium sp. HY060.</title>
        <authorList>
            <person name="Zhou J."/>
        </authorList>
    </citation>
    <scope>NUCLEOTIDE SEQUENCE [LARGE SCALE GENOMIC DNA]</scope>
    <source>
        <strain evidence="6 7">HY60</strain>
    </source>
</reference>
<evidence type="ECO:0000256" key="2">
    <source>
        <dbReference type="ARBA" id="ARBA00022679"/>
    </source>
</evidence>
<dbReference type="InterPro" id="IPR026590">
    <property type="entry name" value="Ssirtuin_cat_dom"/>
</dbReference>
<evidence type="ECO:0000313" key="7">
    <source>
        <dbReference type="Proteomes" id="UP000662814"/>
    </source>
</evidence>
<gene>
    <name evidence="6" type="ORF">HCR76_07870</name>
</gene>